<dbReference type="Pfam" id="PF00251">
    <property type="entry name" value="Glyco_hydro_32N"/>
    <property type="match status" value="1"/>
</dbReference>
<dbReference type="SUPFAM" id="SSF75005">
    <property type="entry name" value="Arabinanase/levansucrase/invertase"/>
    <property type="match status" value="1"/>
</dbReference>
<proteinExistence type="inferred from homology"/>
<dbReference type="Pfam" id="PF08244">
    <property type="entry name" value="Glyco_hydro_32C"/>
    <property type="match status" value="1"/>
</dbReference>
<keyword evidence="8" id="KW-1185">Reference proteome</keyword>
<dbReference type="Proteomes" id="UP000730481">
    <property type="component" value="Unassembled WGS sequence"/>
</dbReference>
<dbReference type="OrthoDB" id="202537at2759"/>
<evidence type="ECO:0000256" key="2">
    <source>
        <dbReference type="ARBA" id="ARBA00022801"/>
    </source>
</evidence>
<evidence type="ECO:0000259" key="6">
    <source>
        <dbReference type="Pfam" id="PF08244"/>
    </source>
</evidence>
<dbReference type="InterPro" id="IPR013189">
    <property type="entry name" value="Glyco_hydro_32_C"/>
</dbReference>
<dbReference type="PANTHER" id="PTHR42800:SF3">
    <property type="entry name" value="GLYCOSYL HYDROLASE FAMILY 32 N-TERMINAL DOMAIN-CONTAINING PROTEIN"/>
    <property type="match status" value="1"/>
</dbReference>
<dbReference type="InterPro" id="IPR013320">
    <property type="entry name" value="ConA-like_dom_sf"/>
</dbReference>
<dbReference type="Pfam" id="PF05368">
    <property type="entry name" value="NmrA"/>
    <property type="match status" value="1"/>
</dbReference>
<dbReference type="SUPFAM" id="SSF51735">
    <property type="entry name" value="NAD(P)-binding Rossmann-fold domains"/>
    <property type="match status" value="1"/>
</dbReference>
<protein>
    <submittedName>
        <fullName evidence="7">Beta-fructofuranosidase insoluble isoenzyme 3</fullName>
    </submittedName>
</protein>
<dbReference type="GO" id="GO:0005987">
    <property type="term" value="P:sucrose catabolic process"/>
    <property type="evidence" value="ECO:0007669"/>
    <property type="project" value="TreeGrafter"/>
</dbReference>
<gene>
    <name evidence="7" type="ORF">FBEOM_8116</name>
</gene>
<dbReference type="EMBL" id="PVQB02000371">
    <property type="protein sequence ID" value="KAF4338016.1"/>
    <property type="molecule type" value="Genomic_DNA"/>
</dbReference>
<dbReference type="InterPro" id="IPR036291">
    <property type="entry name" value="NAD(P)-bd_dom_sf"/>
</dbReference>
<dbReference type="Gene3D" id="3.90.25.10">
    <property type="entry name" value="UDP-galactose 4-epimerase, domain 1"/>
    <property type="match status" value="1"/>
</dbReference>
<dbReference type="Gene3D" id="2.60.120.560">
    <property type="entry name" value="Exo-inulinase, domain 1"/>
    <property type="match status" value="1"/>
</dbReference>
<dbReference type="PANTHER" id="PTHR42800">
    <property type="entry name" value="EXOINULINASE INUD (AFU_ORTHOLOGUE AFUA_5G00480)"/>
    <property type="match status" value="1"/>
</dbReference>
<evidence type="ECO:0000259" key="4">
    <source>
        <dbReference type="Pfam" id="PF00251"/>
    </source>
</evidence>
<sequence>MTIKNTTPRPRWHPSPTYHLKAPRGWINDPCAPGYDPSTGTYHLSYQWNPKSCDWGDITWGHYTSRDGLTWKQNTQNPVLEPSEPYDDKGIFTGCFHPTGLQGEEGQLTVIYSSITHLPIHWTLPYTRNCAGLSVATSTDGGKTWQKSEQNPILEGEPEGVTVTGFRDPFLAEWPALDKMRGEASLYGFVSGGVVDGGPTVFLYAISPTDLTQWTYLGPLIDLPTGFSPSGRWGGDFGVNWECVNFMTLHNESEERPFLLMGTEGGVKPGAKEGSDQWSLWMAGSLEQTEQGPRMKPEYSGILDHGCLYAPNSYEHPITKNRIVWGWLKEDDLTLARRESKGWTGYFSIPRELFLYTAENVTRTLTSSLADVGCIKATDNGKGSNTVQTLGIRPLPNLQELRRGKPGYWNNIDSKTNLDNQGLGFWIRHNEDLTQGTAIRFSPQSETITVDKSKSNQESDIEKACASGPFTLFYSNRNGSEELEKLHLRIFCDGDVLEVFANDRFSLSTMVYADTRDCTGLSWFIEGQGGETVFESVKLWQNMKDVVDVDEPIVYERTVIMKVVAVAGGTGSVGSTIIEGLVEYGKHKVYAFSRQERPPQGAVTYIKVDYNDPDAMKKALEDAAVRTLICAISVVSPDTNQAQKNLIKAAERSSTTERFVISSFDMLHVKEDIELSPLSRYTFEAIDELEKTNLTYTRITNGWFLDYYGMPYWKCNLEPWINIVNMKSKWAVIPGDGNVQASFLTSQDMSRFVARLMDLETWDTISAIRANTLSFNELIAAAEKARGTKFNVAVDSLEKLKSGKISFFPDYPPIGHGDGDEAFFAMIHYQAGIGRYLVPRDLPALDNKFPDLKVTTPLEVMETAWKGK</sequence>
<dbReference type="SMART" id="SM00640">
    <property type="entry name" value="Glyco_32"/>
    <property type="match status" value="1"/>
</dbReference>
<dbReference type="InterPro" id="IPR001362">
    <property type="entry name" value="Glyco_hydro_32"/>
</dbReference>
<dbReference type="Gene3D" id="3.40.50.720">
    <property type="entry name" value="NAD(P)-binding Rossmann-like Domain"/>
    <property type="match status" value="1"/>
</dbReference>
<evidence type="ECO:0000256" key="3">
    <source>
        <dbReference type="ARBA" id="ARBA00023295"/>
    </source>
</evidence>
<keyword evidence="3" id="KW-0326">Glycosidase</keyword>
<dbReference type="InterPro" id="IPR008030">
    <property type="entry name" value="NmrA-like"/>
</dbReference>
<dbReference type="AlphaFoldDB" id="A0A9P5AFY9"/>
<dbReference type="GO" id="GO:0005737">
    <property type="term" value="C:cytoplasm"/>
    <property type="evidence" value="ECO:0007669"/>
    <property type="project" value="TreeGrafter"/>
</dbReference>
<reference evidence="7" key="2">
    <citation type="submission" date="2020-02" db="EMBL/GenBank/DDBJ databases">
        <title>Identification and distribution of gene clusters putatively required for synthesis of sphingolipid metabolism inhibitors in phylogenetically diverse species of the filamentous fungus Fusarium.</title>
        <authorList>
            <person name="Kim H.-S."/>
            <person name="Busman M."/>
            <person name="Brown D.W."/>
            <person name="Divon H."/>
            <person name="Uhlig S."/>
            <person name="Proctor R.H."/>
        </authorList>
    </citation>
    <scope>NUCLEOTIDE SEQUENCE</scope>
    <source>
        <strain evidence="7">NRRL 25174</strain>
    </source>
</reference>
<feature type="domain" description="Glycosyl hydrolase family 32 N-terminal" evidence="4">
    <location>
        <begin position="19"/>
        <end position="357"/>
    </location>
</feature>
<dbReference type="Gene3D" id="2.115.10.20">
    <property type="entry name" value="Glycosyl hydrolase domain, family 43"/>
    <property type="match status" value="1"/>
</dbReference>
<feature type="domain" description="NmrA-like" evidence="5">
    <location>
        <begin position="562"/>
        <end position="794"/>
    </location>
</feature>
<comment type="similarity">
    <text evidence="1">Belongs to the glycosyl hydrolase 32 family.</text>
</comment>
<feature type="domain" description="Glycosyl hydrolase family 32 C-terminal" evidence="6">
    <location>
        <begin position="417"/>
        <end position="541"/>
    </location>
</feature>
<evidence type="ECO:0000313" key="7">
    <source>
        <dbReference type="EMBL" id="KAF4338016.1"/>
    </source>
</evidence>
<name>A0A9P5AFY9_9HYPO</name>
<dbReference type="CDD" id="cd18621">
    <property type="entry name" value="GH32_XdINV-like"/>
    <property type="match status" value="1"/>
</dbReference>
<dbReference type="InterPro" id="IPR023296">
    <property type="entry name" value="Glyco_hydro_beta-prop_sf"/>
</dbReference>
<evidence type="ECO:0000313" key="8">
    <source>
        <dbReference type="Proteomes" id="UP000730481"/>
    </source>
</evidence>
<dbReference type="GO" id="GO:0004575">
    <property type="term" value="F:sucrose alpha-glucosidase activity"/>
    <property type="evidence" value="ECO:0007669"/>
    <property type="project" value="TreeGrafter"/>
</dbReference>
<reference evidence="7" key="1">
    <citation type="journal article" date="2017" name="Mycologia">
        <title>Fusarium algeriense, sp. nov., a novel toxigenic crown rot pathogen of durum wheat from Algeria is nested in the Fusarium burgessii species complex.</title>
        <authorList>
            <person name="Laraba I."/>
            <person name="Keddad A."/>
            <person name="Boureghda H."/>
            <person name="Abdallah N."/>
            <person name="Vaughan M.M."/>
            <person name="Proctor R.H."/>
            <person name="Busman M."/>
            <person name="O'Donnell K."/>
        </authorList>
    </citation>
    <scope>NUCLEOTIDE SEQUENCE</scope>
    <source>
        <strain evidence="7">NRRL 25174</strain>
    </source>
</reference>
<evidence type="ECO:0000259" key="5">
    <source>
        <dbReference type="Pfam" id="PF05368"/>
    </source>
</evidence>
<dbReference type="SUPFAM" id="SSF49899">
    <property type="entry name" value="Concanavalin A-like lectins/glucanases"/>
    <property type="match status" value="1"/>
</dbReference>
<dbReference type="InterPro" id="IPR013148">
    <property type="entry name" value="Glyco_hydro_32_N"/>
</dbReference>
<organism evidence="7 8">
    <name type="scientific">Fusarium beomiforme</name>
    <dbReference type="NCBI Taxonomy" id="44412"/>
    <lineage>
        <taxon>Eukaryota</taxon>
        <taxon>Fungi</taxon>
        <taxon>Dikarya</taxon>
        <taxon>Ascomycota</taxon>
        <taxon>Pezizomycotina</taxon>
        <taxon>Sordariomycetes</taxon>
        <taxon>Hypocreomycetidae</taxon>
        <taxon>Hypocreales</taxon>
        <taxon>Nectriaceae</taxon>
        <taxon>Fusarium</taxon>
        <taxon>Fusarium burgessii species complex</taxon>
    </lineage>
</organism>
<comment type="caution">
    <text evidence="7">The sequence shown here is derived from an EMBL/GenBank/DDBJ whole genome shotgun (WGS) entry which is preliminary data.</text>
</comment>
<evidence type="ECO:0000256" key="1">
    <source>
        <dbReference type="ARBA" id="ARBA00009902"/>
    </source>
</evidence>
<keyword evidence="2" id="KW-0378">Hydrolase</keyword>
<accession>A0A9P5AFY9</accession>